<dbReference type="EMBL" id="JACHHN010000006">
    <property type="protein sequence ID" value="MBB5192339.1"/>
    <property type="molecule type" value="Genomic_DNA"/>
</dbReference>
<keyword evidence="2" id="KW-0456">Lyase</keyword>
<accession>A0A840RFK4</accession>
<dbReference type="SUPFAM" id="SSF54593">
    <property type="entry name" value="Glyoxalase/Bleomycin resistance protein/Dihydroxybiphenyl dioxygenase"/>
    <property type="match status" value="1"/>
</dbReference>
<dbReference type="GO" id="GO:0016829">
    <property type="term" value="F:lyase activity"/>
    <property type="evidence" value="ECO:0007669"/>
    <property type="project" value="UniProtKB-KW"/>
</dbReference>
<dbReference type="AlphaFoldDB" id="A0A840RFK4"/>
<protein>
    <submittedName>
        <fullName evidence="2">Putative FMN-binding regulatory protein PaiB/catechol 2,3-dioxygenase-like lactoylglutathione lyase family enzyme</fullName>
    </submittedName>
</protein>
<dbReference type="PANTHER" id="PTHR35802">
    <property type="entry name" value="PROTEASE SYNTHASE AND SPORULATION PROTEIN PAI 2"/>
    <property type="match status" value="1"/>
</dbReference>
<proteinExistence type="predicted"/>
<evidence type="ECO:0000313" key="2">
    <source>
        <dbReference type="EMBL" id="MBB5192339.1"/>
    </source>
</evidence>
<dbReference type="Gene3D" id="2.30.110.10">
    <property type="entry name" value="Electron Transport, Fmn-binding Protein, Chain A"/>
    <property type="match status" value="1"/>
</dbReference>
<dbReference type="Pfam" id="PF04299">
    <property type="entry name" value="FMN_bind_2"/>
    <property type="match status" value="1"/>
</dbReference>
<feature type="domain" description="VOC" evidence="1">
    <location>
        <begin position="202"/>
        <end position="310"/>
    </location>
</feature>
<name>A0A840RFK4_9NEIS</name>
<dbReference type="InterPro" id="IPR012349">
    <property type="entry name" value="Split_barrel_FMN-bd"/>
</dbReference>
<dbReference type="PANTHER" id="PTHR35802:SF1">
    <property type="entry name" value="PROTEASE SYNTHASE AND SPORULATION PROTEIN PAI 2"/>
    <property type="match status" value="1"/>
</dbReference>
<keyword evidence="2" id="KW-0223">Dioxygenase</keyword>
<gene>
    <name evidence="2" type="ORF">HNQ50_003080</name>
</gene>
<reference evidence="2 3" key="1">
    <citation type="submission" date="2020-08" db="EMBL/GenBank/DDBJ databases">
        <title>Genomic Encyclopedia of Type Strains, Phase IV (KMG-IV): sequencing the most valuable type-strain genomes for metagenomic binning, comparative biology and taxonomic classification.</title>
        <authorList>
            <person name="Goeker M."/>
        </authorList>
    </citation>
    <scope>NUCLEOTIDE SEQUENCE [LARGE SCALE GENOMIC DNA]</scope>
    <source>
        <strain evidence="2 3">DSM 18233</strain>
    </source>
</reference>
<dbReference type="SUPFAM" id="SSF50475">
    <property type="entry name" value="FMN-binding split barrel"/>
    <property type="match status" value="1"/>
</dbReference>
<dbReference type="CDD" id="cd07244">
    <property type="entry name" value="FosA"/>
    <property type="match status" value="1"/>
</dbReference>
<dbReference type="PROSITE" id="PS51819">
    <property type="entry name" value="VOC"/>
    <property type="match status" value="1"/>
</dbReference>
<sequence length="330" mass="35958">MYTPQHFAVTDTPSLHDFVRANSFATLISVVDGVPFASHVPLLLRSDDTGDHLCGHVARANPHWQHWSAEAPVLAIFQGAHGYISPSWYAKGPAVPTWNYQAVHATGTIRLVDDPAATLAALFGFYEPAGIAASVMPPDYVSKLSDYIVAFELDVTQWEGKFKLSQNRPQADQAGVIQALHARGEAALAQAMQPAAGPQVGGINHLTLAVTEVERSVRFYVDALGARLHAQWDKGAYLTVGGQWLCLSHDVVSAGTDYTHIAFSVSPNDFTGLVTRLQQQGARTWKDNRSEGDSFYFLDPDDHRLELHVGDLASRLAACHAAPWAGMQFF</sequence>
<dbReference type="Gene3D" id="3.10.180.10">
    <property type="entry name" value="2,3-Dihydroxybiphenyl 1,2-Dioxygenase, domain 1"/>
    <property type="match status" value="1"/>
</dbReference>
<dbReference type="Proteomes" id="UP000543030">
    <property type="component" value="Unassembled WGS sequence"/>
</dbReference>
<organism evidence="2 3">
    <name type="scientific">Silvimonas terrae</name>
    <dbReference type="NCBI Taxonomy" id="300266"/>
    <lineage>
        <taxon>Bacteria</taxon>
        <taxon>Pseudomonadati</taxon>
        <taxon>Pseudomonadota</taxon>
        <taxon>Betaproteobacteria</taxon>
        <taxon>Neisseriales</taxon>
        <taxon>Chitinibacteraceae</taxon>
        <taxon>Silvimonas</taxon>
    </lineage>
</organism>
<dbReference type="GO" id="GO:0051213">
    <property type="term" value="F:dioxygenase activity"/>
    <property type="evidence" value="ECO:0007669"/>
    <property type="project" value="UniProtKB-KW"/>
</dbReference>
<dbReference type="InterPro" id="IPR037523">
    <property type="entry name" value="VOC_core"/>
</dbReference>
<keyword evidence="3" id="KW-1185">Reference proteome</keyword>
<comment type="caution">
    <text evidence="2">The sequence shown here is derived from an EMBL/GenBank/DDBJ whole genome shotgun (WGS) entry which is preliminary data.</text>
</comment>
<dbReference type="Pfam" id="PF00903">
    <property type="entry name" value="Glyoxalase"/>
    <property type="match status" value="1"/>
</dbReference>
<dbReference type="InterPro" id="IPR029068">
    <property type="entry name" value="Glyas_Bleomycin-R_OHBP_Dase"/>
</dbReference>
<keyword evidence="2" id="KW-0560">Oxidoreductase</keyword>
<dbReference type="InterPro" id="IPR004360">
    <property type="entry name" value="Glyas_Fos-R_dOase_dom"/>
</dbReference>
<dbReference type="InterPro" id="IPR007396">
    <property type="entry name" value="TR_PAI2-type"/>
</dbReference>
<evidence type="ECO:0000259" key="1">
    <source>
        <dbReference type="PROSITE" id="PS51819"/>
    </source>
</evidence>
<evidence type="ECO:0000313" key="3">
    <source>
        <dbReference type="Proteomes" id="UP000543030"/>
    </source>
</evidence>